<dbReference type="Proteomes" id="UP001202867">
    <property type="component" value="Unassembled WGS sequence"/>
</dbReference>
<evidence type="ECO:0000259" key="6">
    <source>
        <dbReference type="Pfam" id="PF05199"/>
    </source>
</evidence>
<feature type="domain" description="Glucose-methanol-choline oxidoreductase C-terminal" evidence="6">
    <location>
        <begin position="388"/>
        <end position="509"/>
    </location>
</feature>
<evidence type="ECO:0000313" key="7">
    <source>
        <dbReference type="EMBL" id="MCK0209627.1"/>
    </source>
</evidence>
<protein>
    <submittedName>
        <fullName evidence="7">GMC family oxidoreductase</fullName>
    </submittedName>
</protein>
<evidence type="ECO:0000313" key="8">
    <source>
        <dbReference type="Proteomes" id="UP001202867"/>
    </source>
</evidence>
<dbReference type="Pfam" id="PF05199">
    <property type="entry name" value="GMC_oxred_C"/>
    <property type="match status" value="1"/>
</dbReference>
<sequence>MAAGYIDARGSEVGEEIEASVAIFGAGAAGLTLARELSRKIGGVALIEAGGFDLEGETQSLYFGNQLGLPYYNLAACRLRYFGGTTNHWSGFCRANDAIDYEGRPVLGLPKWPVTPQEVEPYIRSAAESLGISGDFFDVGLFVESLGLSSDELADGRSEVLETKVFQVARDIRLGKIYREPLGSTGNLTVYHHLNAVHVRLAADGSRVEAVDCATLTGRKIRVKAKITVLCCHAIENARLLLVSNDVMNVGIGNESGCVGRYFMDHTHIFASRFIPSPTFPLIYDKRFTERNNLNLNVGFKDDFLRKENLLQYYCRFNPVYFDEDIGESVRNIRYGLFEPGDVRFLKDVANVLSDIHGVAAQAATYQDMLPYPLPRYYKLEHRLEQAPNPHSRIVISDRKDALGSAIADLDWQINEHDIDSFRRGQEYLVNEFSALGYGRAEIEEITPELVKSRVSGHYHHIGTTRMSDTPADGVVNGDCRVHNVANLYIGGSSTFPTAGYSGPTMMIIGFSLRLADRIVADLQA</sequence>
<dbReference type="InterPro" id="IPR051473">
    <property type="entry name" value="P2Ox-like"/>
</dbReference>
<evidence type="ECO:0000256" key="5">
    <source>
        <dbReference type="ARBA" id="ARBA00023002"/>
    </source>
</evidence>
<accession>A0ABT0DR89</accession>
<dbReference type="PANTHER" id="PTHR42784:SF1">
    <property type="entry name" value="PYRANOSE 2-OXIDASE"/>
    <property type="match status" value="1"/>
</dbReference>
<comment type="caution">
    <text evidence="7">The sequence shown here is derived from an EMBL/GenBank/DDBJ whole genome shotgun (WGS) entry which is preliminary data.</text>
</comment>
<evidence type="ECO:0000256" key="2">
    <source>
        <dbReference type="ARBA" id="ARBA00010790"/>
    </source>
</evidence>
<evidence type="ECO:0000256" key="4">
    <source>
        <dbReference type="ARBA" id="ARBA00022827"/>
    </source>
</evidence>
<dbReference type="RefSeq" id="WP_247202132.1">
    <property type="nucleotide sequence ID" value="NZ_JALKCG010000008.1"/>
</dbReference>
<keyword evidence="3" id="KW-0285">Flavoprotein</keyword>
<name>A0ABT0DR89_9HYPH</name>
<dbReference type="Gene3D" id="3.50.50.60">
    <property type="entry name" value="FAD/NAD(P)-binding domain"/>
    <property type="match status" value="2"/>
</dbReference>
<evidence type="ECO:0000256" key="3">
    <source>
        <dbReference type="ARBA" id="ARBA00022630"/>
    </source>
</evidence>
<dbReference type="EMBL" id="JALKCG010000008">
    <property type="protein sequence ID" value="MCK0209627.1"/>
    <property type="molecule type" value="Genomic_DNA"/>
</dbReference>
<dbReference type="SUPFAM" id="SSF51905">
    <property type="entry name" value="FAD/NAD(P)-binding domain"/>
    <property type="match status" value="1"/>
</dbReference>
<proteinExistence type="inferred from homology"/>
<dbReference type="PANTHER" id="PTHR42784">
    <property type="entry name" value="PYRANOSE 2-OXIDASE"/>
    <property type="match status" value="1"/>
</dbReference>
<keyword evidence="5" id="KW-0560">Oxidoreductase</keyword>
<reference evidence="8" key="1">
    <citation type="submission" date="2023-07" db="EMBL/GenBank/DDBJ databases">
        <title>Ancylobacter moscoviensis sp. nov., facultatively methylotrophic bacteria from activated sludge and the reclassification of Starkeya novella (Starkey 1934) Kelly et al. 2000 as Ancylobacter novellus comb. nov., Starkeya koreensis Im et al. 2006 as Ancylobacter koreensis comb.nov., Angulomicrobium tetraedrale Vasil'eva et al. 1986 as Ancylobacter tetraedralis comb. nov., Angulomicrobium amanitiforme Fritz et al. 2004 as Ancylobacter amanitiformis comb. nov. and Methylorhabdus multivorans Doronina et al. 1996 as Ancylobacter multivorans comb. nov. and emended description of the genus Ancylobacter.</title>
        <authorList>
            <person name="Doronina N."/>
            <person name="Chemodurova A."/>
            <person name="Grouzdev D."/>
            <person name="Koziaeva V."/>
            <person name="Shi W."/>
            <person name="Wu L."/>
            <person name="Kaparullina E."/>
        </authorList>
    </citation>
    <scope>NUCLEOTIDE SEQUENCE [LARGE SCALE GENOMIC DNA]</scope>
    <source>
        <strain evidence="8">Jip08</strain>
    </source>
</reference>
<comment type="similarity">
    <text evidence="2">Belongs to the GMC oxidoreductase family.</text>
</comment>
<evidence type="ECO:0000256" key="1">
    <source>
        <dbReference type="ARBA" id="ARBA00001974"/>
    </source>
</evidence>
<keyword evidence="8" id="KW-1185">Reference proteome</keyword>
<dbReference type="InterPro" id="IPR036188">
    <property type="entry name" value="FAD/NAD-bd_sf"/>
</dbReference>
<dbReference type="InterPro" id="IPR007867">
    <property type="entry name" value="GMC_OxRtase_C"/>
</dbReference>
<comment type="cofactor">
    <cofactor evidence="1">
        <name>FAD</name>
        <dbReference type="ChEBI" id="CHEBI:57692"/>
    </cofactor>
</comment>
<organism evidence="7 8">
    <name type="scientific">Ancylobacter koreensis</name>
    <dbReference type="NCBI Taxonomy" id="266121"/>
    <lineage>
        <taxon>Bacteria</taxon>
        <taxon>Pseudomonadati</taxon>
        <taxon>Pseudomonadota</taxon>
        <taxon>Alphaproteobacteria</taxon>
        <taxon>Hyphomicrobiales</taxon>
        <taxon>Xanthobacteraceae</taxon>
        <taxon>Ancylobacter</taxon>
    </lineage>
</organism>
<keyword evidence="4" id="KW-0274">FAD</keyword>
<gene>
    <name evidence="7" type="ORF">MWN33_16465</name>
</gene>